<name>A0A0E9R1F2_ANGAN</name>
<evidence type="ECO:0000313" key="1">
    <source>
        <dbReference type="EMBL" id="JAH22587.1"/>
    </source>
</evidence>
<dbReference type="AlphaFoldDB" id="A0A0E9R1F2"/>
<sequence>MRECTQFRMETEALVRRAEVREAQCLSSLRIPFKQPSLHVPDF</sequence>
<proteinExistence type="predicted"/>
<dbReference type="EMBL" id="GBXM01085990">
    <property type="protein sequence ID" value="JAH22587.1"/>
    <property type="molecule type" value="Transcribed_RNA"/>
</dbReference>
<organism evidence="1">
    <name type="scientific">Anguilla anguilla</name>
    <name type="common">European freshwater eel</name>
    <name type="synonym">Muraena anguilla</name>
    <dbReference type="NCBI Taxonomy" id="7936"/>
    <lineage>
        <taxon>Eukaryota</taxon>
        <taxon>Metazoa</taxon>
        <taxon>Chordata</taxon>
        <taxon>Craniata</taxon>
        <taxon>Vertebrata</taxon>
        <taxon>Euteleostomi</taxon>
        <taxon>Actinopterygii</taxon>
        <taxon>Neopterygii</taxon>
        <taxon>Teleostei</taxon>
        <taxon>Anguilliformes</taxon>
        <taxon>Anguillidae</taxon>
        <taxon>Anguilla</taxon>
    </lineage>
</organism>
<accession>A0A0E9R1F2</accession>
<reference evidence="1" key="1">
    <citation type="submission" date="2014-11" db="EMBL/GenBank/DDBJ databases">
        <authorList>
            <person name="Amaro Gonzalez C."/>
        </authorList>
    </citation>
    <scope>NUCLEOTIDE SEQUENCE</scope>
</reference>
<reference evidence="1" key="2">
    <citation type="journal article" date="2015" name="Fish Shellfish Immunol.">
        <title>Early steps in the European eel (Anguilla anguilla)-Vibrio vulnificus interaction in the gills: Role of the RtxA13 toxin.</title>
        <authorList>
            <person name="Callol A."/>
            <person name="Pajuelo D."/>
            <person name="Ebbesson L."/>
            <person name="Teles M."/>
            <person name="MacKenzie S."/>
            <person name="Amaro C."/>
        </authorList>
    </citation>
    <scope>NUCLEOTIDE SEQUENCE</scope>
</reference>
<protein>
    <submittedName>
        <fullName evidence="1">Uncharacterized protein</fullName>
    </submittedName>
</protein>